<name>A0A2T2P1W7_CORCC</name>
<protein>
    <submittedName>
        <fullName evidence="1">Uncharacterized protein</fullName>
    </submittedName>
</protein>
<gene>
    <name evidence="1" type="ORF">BS50DRAFT_233358</name>
</gene>
<evidence type="ECO:0000313" key="1">
    <source>
        <dbReference type="EMBL" id="PSN71661.1"/>
    </source>
</evidence>
<sequence>MPQCSERLWADRAAFTGCRQSVQAWLFRRSAQPDLLSLSIINGLGRRAFHHHLLPRTHDAPTPYGGPRDYLAASRRDALCPLSLPLPQRLSLLRRRWPGLALLNRCLRCRRCPLGPRPQRPCHLIVHPRALRFQKPLEPLPVTRALSTLTSPVFLTSHSFHCVCVRARPPAIHLTVTTVRLATRRLRAPTAL</sequence>
<reference evidence="1 2" key="1">
    <citation type="journal article" date="2018" name="Front. Microbiol.">
        <title>Genome-Wide Analysis of Corynespora cassiicola Leaf Fall Disease Putative Effectors.</title>
        <authorList>
            <person name="Lopez D."/>
            <person name="Ribeiro S."/>
            <person name="Label P."/>
            <person name="Fumanal B."/>
            <person name="Venisse J.S."/>
            <person name="Kohler A."/>
            <person name="de Oliveira R.R."/>
            <person name="Labutti K."/>
            <person name="Lipzen A."/>
            <person name="Lail K."/>
            <person name="Bauer D."/>
            <person name="Ohm R.A."/>
            <person name="Barry K.W."/>
            <person name="Spatafora J."/>
            <person name="Grigoriev I.V."/>
            <person name="Martin F.M."/>
            <person name="Pujade-Renaud V."/>
        </authorList>
    </citation>
    <scope>NUCLEOTIDE SEQUENCE [LARGE SCALE GENOMIC DNA]</scope>
    <source>
        <strain evidence="1 2">Philippines</strain>
    </source>
</reference>
<dbReference type="Proteomes" id="UP000240883">
    <property type="component" value="Unassembled WGS sequence"/>
</dbReference>
<accession>A0A2T2P1W7</accession>
<keyword evidence="2" id="KW-1185">Reference proteome</keyword>
<organism evidence="1 2">
    <name type="scientific">Corynespora cassiicola Philippines</name>
    <dbReference type="NCBI Taxonomy" id="1448308"/>
    <lineage>
        <taxon>Eukaryota</taxon>
        <taxon>Fungi</taxon>
        <taxon>Dikarya</taxon>
        <taxon>Ascomycota</taxon>
        <taxon>Pezizomycotina</taxon>
        <taxon>Dothideomycetes</taxon>
        <taxon>Pleosporomycetidae</taxon>
        <taxon>Pleosporales</taxon>
        <taxon>Corynesporascaceae</taxon>
        <taxon>Corynespora</taxon>
    </lineage>
</organism>
<proteinExistence type="predicted"/>
<dbReference type="EMBL" id="KZ678130">
    <property type="protein sequence ID" value="PSN71661.1"/>
    <property type="molecule type" value="Genomic_DNA"/>
</dbReference>
<dbReference type="AlphaFoldDB" id="A0A2T2P1W7"/>
<evidence type="ECO:0000313" key="2">
    <source>
        <dbReference type="Proteomes" id="UP000240883"/>
    </source>
</evidence>